<gene>
    <name evidence="1" type="ORF">E5352_15365</name>
</gene>
<evidence type="ECO:0008006" key="3">
    <source>
        <dbReference type="Google" id="ProtNLM"/>
    </source>
</evidence>
<dbReference type="InterPro" id="IPR053171">
    <property type="entry name" value="Viral_Tip_Attach_Protein"/>
</dbReference>
<dbReference type="SUPFAM" id="SSF51055">
    <property type="entry name" value="Carbohydrate binding domain"/>
    <property type="match status" value="1"/>
</dbReference>
<dbReference type="RefSeq" id="WP_136006299.1">
    <property type="nucleotide sequence ID" value="NZ_SRYW01000015.1"/>
</dbReference>
<reference evidence="1 2" key="1">
    <citation type="submission" date="2019-04" db="EMBL/GenBank/DDBJ databases">
        <title>Microbes associate with the intestines of laboratory mice.</title>
        <authorList>
            <person name="Navarre W."/>
            <person name="Wong E."/>
            <person name="Huang K."/>
            <person name="Tropini C."/>
            <person name="Ng K."/>
            <person name="Yu B."/>
        </authorList>
    </citation>
    <scope>NUCLEOTIDE SEQUENCE [LARGE SCALE GENOMIC DNA]</scope>
    <source>
        <strain evidence="1 2">NM62_B4-13</strain>
    </source>
</reference>
<name>A0A4S2CUK7_STEMA</name>
<evidence type="ECO:0000313" key="1">
    <source>
        <dbReference type="EMBL" id="TGY32559.1"/>
    </source>
</evidence>
<dbReference type="GO" id="GO:0030246">
    <property type="term" value="F:carbohydrate binding"/>
    <property type="evidence" value="ECO:0007669"/>
    <property type="project" value="InterPro"/>
</dbReference>
<dbReference type="GO" id="GO:0005576">
    <property type="term" value="C:extracellular region"/>
    <property type="evidence" value="ECO:0007669"/>
    <property type="project" value="InterPro"/>
</dbReference>
<proteinExistence type="predicted"/>
<comment type="caution">
    <text evidence="1">The sequence shown here is derived from an EMBL/GenBank/DDBJ whole genome shotgun (WGS) entry which is preliminary data.</text>
</comment>
<dbReference type="Proteomes" id="UP000306631">
    <property type="component" value="Unassembled WGS sequence"/>
</dbReference>
<dbReference type="GO" id="GO:0004553">
    <property type="term" value="F:hydrolase activity, hydrolyzing O-glycosyl compounds"/>
    <property type="evidence" value="ECO:0007669"/>
    <property type="project" value="InterPro"/>
</dbReference>
<dbReference type="GO" id="GO:0005975">
    <property type="term" value="P:carbohydrate metabolic process"/>
    <property type="evidence" value="ECO:0007669"/>
    <property type="project" value="InterPro"/>
</dbReference>
<organism evidence="1 2">
    <name type="scientific">Stenotrophomonas maltophilia</name>
    <name type="common">Pseudomonas maltophilia</name>
    <name type="synonym">Xanthomonas maltophilia</name>
    <dbReference type="NCBI Taxonomy" id="40324"/>
    <lineage>
        <taxon>Bacteria</taxon>
        <taxon>Pseudomonadati</taxon>
        <taxon>Pseudomonadota</taxon>
        <taxon>Gammaproteobacteria</taxon>
        <taxon>Lysobacterales</taxon>
        <taxon>Lysobacteraceae</taxon>
        <taxon>Stenotrophomonas</taxon>
        <taxon>Stenotrophomonas maltophilia group</taxon>
    </lineage>
</organism>
<dbReference type="OrthoDB" id="109844at2"/>
<dbReference type="InterPro" id="IPR036573">
    <property type="entry name" value="CBM_sf_5/12"/>
</dbReference>
<dbReference type="Gene3D" id="2.10.10.20">
    <property type="entry name" value="Carbohydrate-binding module superfamily 5/12"/>
    <property type="match status" value="1"/>
</dbReference>
<dbReference type="EMBL" id="SRYW01000015">
    <property type="protein sequence ID" value="TGY32559.1"/>
    <property type="molecule type" value="Genomic_DNA"/>
</dbReference>
<accession>A0A4S2CUK7</accession>
<dbReference type="Gene3D" id="2.60.120.260">
    <property type="entry name" value="Galactose-binding domain-like"/>
    <property type="match status" value="1"/>
</dbReference>
<dbReference type="PANTHER" id="PTHR36251">
    <property type="entry name" value="FELS-1 PROPHAGE HOST SPECIFICITY PROTEIN-RELATED"/>
    <property type="match status" value="1"/>
</dbReference>
<sequence length="863" mass="89847">MQARKITLIEIGAGALPSVTPAAPRQSSWFPVVYTAAVTPPVDGVVPNPVADGVVIEWAAVDQAGVVYIIERGPTQEGPWTEIHRTTETRYLYSDGSGQAWWFKITASVRGKPGEGSIVEGTPGKVPNYAEMEELNRQIGQERIDRFNEDLRVAAAAAADATAKADLARDVAVARADAVAAQVADILEADEWSFDGVYPVGDLVQAGGRLYRARVETSGQQPDLFPAVWELIGEYASLGDAVAGALSMTTVNASEIEAQAAQLQAIQVRMPVGAGAVASEASVFAERNARVSADEAQAGQLQAVQARMPAGSGMVASEASVVAESQARATGDAAQAQRTDAVVARLPAGDGSLASQASVTAVEQASVGRDTALGQRIEQVNATVEGKAETSALQVLRSEVQQLEGAVSANSTAITQVKASTVANPNMIANPTWRSGFASWTTPASGGAYSDASYGPFAAIHATASNDTSYQFIPGPITPGMHTLSGEIFRNGLQGNARLAISAYNNDGLIGSITALSDPTKLGVWTRYSCTIDVPAGTTRLLVGIICEVTDAVSSFRRLKLELGAAPTVWSDEVTIGGTASATQALEVRATTLENGQSQLQASYTWALDVNGRAIGMTSVNNGTIGRIDVVADRFGIVDPNNTGSTTFEGGRWLTRSGGLLLAHGKPFGTTGDLLFWIGVGSDVNACSKANGLLWFDNKGAGFFGGSLSAGIRRNAYRSTAVSTAAMVESPPFGTGGAPKTVVFSLAYYNSGYLDSGTPGVVANSVIMTLQRSYNGGAWETVSSMQVGGQTAVYYDDLWGRYSYEASVGGSVTFTDGLPGVGTFAYRVLLSGAAGLWPITLAEANGSNFHIGSQELSLISTEG</sequence>
<dbReference type="AlphaFoldDB" id="A0A4S2CUK7"/>
<protein>
    <recommendedName>
        <fullName evidence="3">DUF1983 domain-containing protein</fullName>
    </recommendedName>
</protein>
<dbReference type="CDD" id="cd12215">
    <property type="entry name" value="ChiC_BD"/>
    <property type="match status" value="1"/>
</dbReference>
<dbReference type="PANTHER" id="PTHR36251:SF2">
    <property type="entry name" value="GIFSY-2 PROPHAGE HOST SPECIFICITY PROTEIN J, PHAGE LAMBDA"/>
    <property type="match status" value="1"/>
</dbReference>
<evidence type="ECO:0000313" key="2">
    <source>
        <dbReference type="Proteomes" id="UP000306631"/>
    </source>
</evidence>